<dbReference type="Proteomes" id="UP000287352">
    <property type="component" value="Unassembled WGS sequence"/>
</dbReference>
<keyword evidence="3 5" id="KW-1133">Transmembrane helix</keyword>
<dbReference type="Gene3D" id="1.10.3720.10">
    <property type="entry name" value="MetI-like"/>
    <property type="match status" value="1"/>
</dbReference>
<dbReference type="PROSITE" id="PS50928">
    <property type="entry name" value="ABC_TM1"/>
    <property type="match status" value="1"/>
</dbReference>
<comment type="subcellular location">
    <subcellularLocation>
        <location evidence="5">Cell membrane</location>
        <topology evidence="5">Multi-pass membrane protein</topology>
    </subcellularLocation>
    <subcellularLocation>
        <location evidence="1">Membrane</location>
        <topology evidence="1">Multi-pass membrane protein</topology>
    </subcellularLocation>
</comment>
<dbReference type="CDD" id="cd06261">
    <property type="entry name" value="TM_PBP2"/>
    <property type="match status" value="1"/>
</dbReference>
<evidence type="ECO:0000256" key="5">
    <source>
        <dbReference type="RuleBase" id="RU363032"/>
    </source>
</evidence>
<comment type="caution">
    <text evidence="7">The sequence shown here is derived from an EMBL/GenBank/DDBJ whole genome shotgun (WGS) entry which is preliminary data.</text>
</comment>
<dbReference type="PANTHER" id="PTHR43496:SF1">
    <property type="entry name" value="POLYGALACTURONAN_RHAMNOGALACTURONAN TRANSPORT SYSTEM PERMEASE PROTEIN YTEP"/>
    <property type="match status" value="1"/>
</dbReference>
<dbReference type="GO" id="GO:0055085">
    <property type="term" value="P:transmembrane transport"/>
    <property type="evidence" value="ECO:0007669"/>
    <property type="project" value="InterPro"/>
</dbReference>
<evidence type="ECO:0000259" key="6">
    <source>
        <dbReference type="PROSITE" id="PS50928"/>
    </source>
</evidence>
<dbReference type="GO" id="GO:0005886">
    <property type="term" value="C:plasma membrane"/>
    <property type="evidence" value="ECO:0007669"/>
    <property type="project" value="UniProtKB-SubCell"/>
</dbReference>
<evidence type="ECO:0000313" key="7">
    <source>
        <dbReference type="EMBL" id="GCE15487.1"/>
    </source>
</evidence>
<accession>A0A402A8K1</accession>
<feature type="transmembrane region" description="Helical" evidence="5">
    <location>
        <begin position="183"/>
        <end position="208"/>
    </location>
</feature>
<sequence>MKLQSLPSVEIVSLPKPSARKETFWRRLGRQWDLQVMVLPGIILLLIFSYLPMWGVLTAFQDYDLSSGFFASPWVGLKHFQILLTDPLFLPVLKNTIVISILRLVFAFPAPIILALILNEVRLPVFKRIVQTISYLPHFMSWVIVAGLVISALSVDNGSVNMALLQLRIIHEPVNWLSIPECFWTILITTGIWKEIGFSSIIYLAAIAGVDPNLYEAADIDGAGRLRRLWHVTLPCIVPVITIFLILSVGQILNAGFEDILLLTNRGDNAILREVSDVIDTYVYRVGLTDFRYSYGVAVGLFKSIVNVIMLVVANFLARRLGETSLW</sequence>
<dbReference type="EMBL" id="BIFR01000002">
    <property type="protein sequence ID" value="GCE15487.1"/>
    <property type="molecule type" value="Genomic_DNA"/>
</dbReference>
<dbReference type="RefSeq" id="WP_126582940.1">
    <property type="nucleotide sequence ID" value="NZ_BIFR01000002.1"/>
</dbReference>
<feature type="transmembrane region" description="Helical" evidence="5">
    <location>
        <begin position="293"/>
        <end position="318"/>
    </location>
</feature>
<dbReference type="OrthoDB" id="2637002at2"/>
<name>A0A402A8K1_9CHLR</name>
<dbReference type="InterPro" id="IPR035906">
    <property type="entry name" value="MetI-like_sf"/>
</dbReference>
<comment type="similarity">
    <text evidence="5">Belongs to the binding-protein-dependent transport system permease family.</text>
</comment>
<feature type="transmembrane region" description="Helical" evidence="5">
    <location>
        <begin position="229"/>
        <end position="253"/>
    </location>
</feature>
<evidence type="ECO:0000256" key="2">
    <source>
        <dbReference type="ARBA" id="ARBA00022692"/>
    </source>
</evidence>
<dbReference type="InterPro" id="IPR000515">
    <property type="entry name" value="MetI-like"/>
</dbReference>
<evidence type="ECO:0000256" key="1">
    <source>
        <dbReference type="ARBA" id="ARBA00004141"/>
    </source>
</evidence>
<evidence type="ECO:0000256" key="4">
    <source>
        <dbReference type="ARBA" id="ARBA00023136"/>
    </source>
</evidence>
<gene>
    <name evidence="7" type="primary">yteP</name>
    <name evidence="7" type="ORF">KTT_53460</name>
</gene>
<keyword evidence="5" id="KW-0813">Transport</keyword>
<keyword evidence="7" id="KW-0762">Sugar transport</keyword>
<feature type="transmembrane region" description="Helical" evidence="5">
    <location>
        <begin position="139"/>
        <end position="155"/>
    </location>
</feature>
<organism evidence="7 8">
    <name type="scientific">Tengunoibacter tsumagoiensis</name>
    <dbReference type="NCBI Taxonomy" id="2014871"/>
    <lineage>
        <taxon>Bacteria</taxon>
        <taxon>Bacillati</taxon>
        <taxon>Chloroflexota</taxon>
        <taxon>Ktedonobacteria</taxon>
        <taxon>Ktedonobacterales</taxon>
        <taxon>Dictyobacteraceae</taxon>
        <taxon>Tengunoibacter</taxon>
    </lineage>
</organism>
<dbReference type="AlphaFoldDB" id="A0A402A8K1"/>
<keyword evidence="2 5" id="KW-0812">Transmembrane</keyword>
<evidence type="ECO:0000313" key="8">
    <source>
        <dbReference type="Proteomes" id="UP000287352"/>
    </source>
</evidence>
<reference evidence="8" key="1">
    <citation type="submission" date="2018-12" db="EMBL/GenBank/DDBJ databases">
        <title>Tengunoibacter tsumagoiensis gen. nov., sp. nov., Dictyobacter kobayashii sp. nov., D. alpinus sp. nov., and D. joshuensis sp. nov. and description of Dictyobacteraceae fam. nov. within the order Ktedonobacterales isolated from Tengu-no-mugimeshi.</title>
        <authorList>
            <person name="Wang C.M."/>
            <person name="Zheng Y."/>
            <person name="Sakai Y."/>
            <person name="Toyoda A."/>
            <person name="Minakuchi Y."/>
            <person name="Abe K."/>
            <person name="Yokota A."/>
            <person name="Yabe S."/>
        </authorList>
    </citation>
    <scope>NUCLEOTIDE SEQUENCE [LARGE SCALE GENOMIC DNA]</scope>
    <source>
        <strain evidence="8">Uno3</strain>
    </source>
</reference>
<protein>
    <submittedName>
        <fullName evidence="7">Putative multiple-sugar transport system permease YteP</fullName>
    </submittedName>
</protein>
<dbReference type="Pfam" id="PF00528">
    <property type="entry name" value="BPD_transp_1"/>
    <property type="match status" value="1"/>
</dbReference>
<proteinExistence type="inferred from homology"/>
<evidence type="ECO:0000256" key="3">
    <source>
        <dbReference type="ARBA" id="ARBA00022989"/>
    </source>
</evidence>
<keyword evidence="4 5" id="KW-0472">Membrane</keyword>
<feature type="transmembrane region" description="Helical" evidence="5">
    <location>
        <begin position="97"/>
        <end position="118"/>
    </location>
</feature>
<feature type="domain" description="ABC transmembrane type-1" evidence="6">
    <location>
        <begin position="93"/>
        <end position="314"/>
    </location>
</feature>
<dbReference type="SUPFAM" id="SSF161098">
    <property type="entry name" value="MetI-like"/>
    <property type="match status" value="1"/>
</dbReference>
<keyword evidence="8" id="KW-1185">Reference proteome</keyword>
<feature type="transmembrane region" description="Helical" evidence="5">
    <location>
        <begin position="36"/>
        <end position="57"/>
    </location>
</feature>
<dbReference type="PANTHER" id="PTHR43496">
    <property type="entry name" value="PROTEIN LPLB"/>
    <property type="match status" value="1"/>
</dbReference>